<dbReference type="GO" id="GO:0036158">
    <property type="term" value="P:outer dynein arm assembly"/>
    <property type="evidence" value="ECO:0007669"/>
    <property type="project" value="TreeGrafter"/>
</dbReference>
<gene>
    <name evidence="5" type="ORF">EB796_005520</name>
</gene>
<feature type="compositionally biased region" description="Basic and acidic residues" evidence="3">
    <location>
        <begin position="495"/>
        <end position="520"/>
    </location>
</feature>
<dbReference type="GO" id="GO:0003341">
    <property type="term" value="P:cilium movement"/>
    <property type="evidence" value="ECO:0007669"/>
    <property type="project" value="TreeGrafter"/>
</dbReference>
<feature type="compositionally biased region" description="Basic and acidic residues" evidence="3">
    <location>
        <begin position="52"/>
        <end position="72"/>
    </location>
</feature>
<dbReference type="OrthoDB" id="6766775at2759"/>
<dbReference type="PANTHER" id="PTHR21694:SF35">
    <property type="entry name" value="OUTER DYNEIN ARM-DOCKING COMPLEX SUBUNIT 1"/>
    <property type="match status" value="1"/>
</dbReference>
<dbReference type="Proteomes" id="UP000593567">
    <property type="component" value="Unassembled WGS sequence"/>
</dbReference>
<reference evidence="5" key="1">
    <citation type="submission" date="2020-06" db="EMBL/GenBank/DDBJ databases">
        <title>Draft genome of Bugula neritina, a colonial animal packing powerful symbionts and potential medicines.</title>
        <authorList>
            <person name="Rayko M."/>
        </authorList>
    </citation>
    <scope>NUCLEOTIDE SEQUENCE [LARGE SCALE GENOMIC DNA]</scope>
    <source>
        <strain evidence="5">Kwan_BN1</strain>
    </source>
</reference>
<comment type="caution">
    <text evidence="5">The sequence shown here is derived from an EMBL/GenBank/DDBJ whole genome shotgun (WGS) entry which is preliminary data.</text>
</comment>
<feature type="compositionally biased region" description="Acidic residues" evidence="3">
    <location>
        <begin position="463"/>
        <end position="474"/>
    </location>
</feature>
<feature type="compositionally biased region" description="Basic and acidic residues" evidence="3">
    <location>
        <begin position="475"/>
        <end position="487"/>
    </location>
</feature>
<evidence type="ECO:0000256" key="2">
    <source>
        <dbReference type="SAM" id="Coils"/>
    </source>
</evidence>
<evidence type="ECO:0000313" key="6">
    <source>
        <dbReference type="Proteomes" id="UP000593567"/>
    </source>
</evidence>
<keyword evidence="6" id="KW-1185">Reference proteome</keyword>
<feature type="region of interest" description="Disordered" evidence="3">
    <location>
        <begin position="37"/>
        <end position="72"/>
    </location>
</feature>
<sequence>MEGDREAYTQETQNLIRKQKNEINQLEAEKKELHKDLRLAESRSNQVADESNAEKLKDIVESRDEKDREIDEERNIIEKLTAEQKEWEKKIKDQHKMMGGVHMSASHTAKTQKEIRTLENRLDKSLKKFNAMLTGNADLRQEIDSLRVERKRFEGMHKKLDKELVSLRKQIAEEIDQSTVAYDARDEAQAKMILLKERADKDLQQHNAEMKELVRILDHDKKLKEFMGIKGQERQEDAQLKEWREQREQKEAELKKATQEDSVESYERAWERIREITGEEEVDLLVRRFIEVEDRNFALFNYVNEKNNEIELLQEDIQKINEEIEAFKAHGVELEDKRKVILKQLEDKQVKASKEADDYEVKVRSVNKILDQLKAGVDSLFNKINCDRGAIDDMLGAQAGVSDQNMLQYLGIIEQRTNELLAIRDYQASKDYDRYDPKAPGLIGEGPQPPPPPSHIMPPSVGDDLDSEPDEVSEDDARPMTRSELQHKVLKTVRKRESAMRKEGFRYDLSNAREKTQKKK</sequence>
<name>A0A7J7KD97_BUGNE</name>
<dbReference type="InterPro" id="IPR049258">
    <property type="entry name" value="ODAD1_CC"/>
</dbReference>
<evidence type="ECO:0000259" key="4">
    <source>
        <dbReference type="Pfam" id="PF21773"/>
    </source>
</evidence>
<feature type="coiled-coil region" evidence="2">
    <location>
        <begin position="303"/>
        <end position="362"/>
    </location>
</feature>
<accession>A0A7J7KD97</accession>
<dbReference type="GO" id="GO:0005930">
    <property type="term" value="C:axoneme"/>
    <property type="evidence" value="ECO:0007669"/>
    <property type="project" value="TreeGrafter"/>
</dbReference>
<feature type="compositionally biased region" description="Pro residues" evidence="3">
    <location>
        <begin position="447"/>
        <end position="456"/>
    </location>
</feature>
<organism evidence="5 6">
    <name type="scientific">Bugula neritina</name>
    <name type="common">Brown bryozoan</name>
    <name type="synonym">Sertularia neritina</name>
    <dbReference type="NCBI Taxonomy" id="10212"/>
    <lineage>
        <taxon>Eukaryota</taxon>
        <taxon>Metazoa</taxon>
        <taxon>Spiralia</taxon>
        <taxon>Lophotrochozoa</taxon>
        <taxon>Bryozoa</taxon>
        <taxon>Gymnolaemata</taxon>
        <taxon>Cheilostomatida</taxon>
        <taxon>Flustrina</taxon>
        <taxon>Buguloidea</taxon>
        <taxon>Bugulidae</taxon>
        <taxon>Bugula</taxon>
    </lineage>
</organism>
<keyword evidence="1 2" id="KW-0175">Coiled coil</keyword>
<evidence type="ECO:0000256" key="3">
    <source>
        <dbReference type="SAM" id="MobiDB-lite"/>
    </source>
</evidence>
<dbReference type="PANTHER" id="PTHR21694">
    <property type="entry name" value="COILED-COIL DOMAIN-CONTAINING PROTEIN 63"/>
    <property type="match status" value="1"/>
</dbReference>
<dbReference type="InterPro" id="IPR051876">
    <property type="entry name" value="ODA-DC/CCD"/>
</dbReference>
<proteinExistence type="predicted"/>
<feature type="domain" description="ODAD1 central coiled coil region" evidence="4">
    <location>
        <begin position="112"/>
        <end position="396"/>
    </location>
</feature>
<dbReference type="Pfam" id="PF21773">
    <property type="entry name" value="ODAD1_CC"/>
    <property type="match status" value="1"/>
</dbReference>
<evidence type="ECO:0000256" key="1">
    <source>
        <dbReference type="ARBA" id="ARBA00023054"/>
    </source>
</evidence>
<protein>
    <submittedName>
        <fullName evidence="5">CCDC114</fullName>
    </submittedName>
</protein>
<dbReference type="EMBL" id="VXIV02000769">
    <property type="protein sequence ID" value="KAF6036165.1"/>
    <property type="molecule type" value="Genomic_DNA"/>
</dbReference>
<dbReference type="AlphaFoldDB" id="A0A7J7KD97"/>
<feature type="region of interest" description="Disordered" evidence="3">
    <location>
        <begin position="432"/>
        <end position="520"/>
    </location>
</feature>
<evidence type="ECO:0000313" key="5">
    <source>
        <dbReference type="EMBL" id="KAF6036165.1"/>
    </source>
</evidence>